<feature type="domain" description="EAL" evidence="1">
    <location>
        <begin position="1"/>
        <end position="249"/>
    </location>
</feature>
<dbReference type="Proteomes" id="UP000546200">
    <property type="component" value="Unassembled WGS sequence"/>
</dbReference>
<reference evidence="2 3" key="1">
    <citation type="submission" date="2020-08" db="EMBL/GenBank/DDBJ databases">
        <title>Genomic Encyclopedia of Type Strains, Phase IV (KMG-IV): sequencing the most valuable type-strain genomes for metagenomic binning, comparative biology and taxonomic classification.</title>
        <authorList>
            <person name="Goeker M."/>
        </authorList>
    </citation>
    <scope>NUCLEOTIDE SEQUENCE [LARGE SCALE GENOMIC DNA]</scope>
    <source>
        <strain evidence="2 3">DSM 100044</strain>
    </source>
</reference>
<keyword evidence="3" id="KW-1185">Reference proteome</keyword>
<name>A0A7W9BCP3_9SPHN</name>
<dbReference type="PANTHER" id="PTHR33121">
    <property type="entry name" value="CYCLIC DI-GMP PHOSPHODIESTERASE PDEF"/>
    <property type="match status" value="1"/>
</dbReference>
<dbReference type="Gene3D" id="3.20.20.450">
    <property type="entry name" value="EAL domain"/>
    <property type="match status" value="1"/>
</dbReference>
<dbReference type="InterPro" id="IPR050706">
    <property type="entry name" value="Cyclic-di-GMP_PDE-like"/>
</dbReference>
<dbReference type="InterPro" id="IPR035919">
    <property type="entry name" value="EAL_sf"/>
</dbReference>
<organism evidence="2 3">
    <name type="scientific">Sphingomonas aerophila</name>
    <dbReference type="NCBI Taxonomy" id="1344948"/>
    <lineage>
        <taxon>Bacteria</taxon>
        <taxon>Pseudomonadati</taxon>
        <taxon>Pseudomonadota</taxon>
        <taxon>Alphaproteobacteria</taxon>
        <taxon>Sphingomonadales</taxon>
        <taxon>Sphingomonadaceae</taxon>
        <taxon>Sphingomonas</taxon>
    </lineage>
</organism>
<dbReference type="GO" id="GO:0071111">
    <property type="term" value="F:cyclic-guanylate-specific phosphodiesterase activity"/>
    <property type="evidence" value="ECO:0007669"/>
    <property type="project" value="InterPro"/>
</dbReference>
<dbReference type="AlphaFoldDB" id="A0A7W9BCP3"/>
<dbReference type="InterPro" id="IPR001633">
    <property type="entry name" value="EAL_dom"/>
</dbReference>
<dbReference type="CDD" id="cd01948">
    <property type="entry name" value="EAL"/>
    <property type="match status" value="1"/>
</dbReference>
<evidence type="ECO:0000313" key="3">
    <source>
        <dbReference type="Proteomes" id="UP000546200"/>
    </source>
</evidence>
<dbReference type="SMART" id="SM00052">
    <property type="entry name" value="EAL"/>
    <property type="match status" value="1"/>
</dbReference>
<accession>A0A7W9BCP3</accession>
<proteinExistence type="predicted"/>
<evidence type="ECO:0000259" key="1">
    <source>
        <dbReference type="PROSITE" id="PS50883"/>
    </source>
</evidence>
<evidence type="ECO:0000313" key="2">
    <source>
        <dbReference type="EMBL" id="MBB5714737.1"/>
    </source>
</evidence>
<comment type="caution">
    <text evidence="2">The sequence shown here is derived from an EMBL/GenBank/DDBJ whole genome shotgun (WGS) entry which is preliminary data.</text>
</comment>
<protein>
    <submittedName>
        <fullName evidence="2">EAL domain-containing protein (Putative c-di-GMP-specific phosphodiesterase class I)</fullName>
    </submittedName>
</protein>
<dbReference type="PANTHER" id="PTHR33121:SF15">
    <property type="entry name" value="BLUE LIGHT- AND TEMPERATURE-REGULATED ANTIREPRESSOR BLUF"/>
    <property type="match status" value="1"/>
</dbReference>
<sequence length="252" mass="27704">MVGCEGCRAAAEQFDLAMAFQPIVDVETGHPFAYEALVRGPDGESASEVLTRVTPENRYAFDQQCRVAAIEQAVEAGLLATDAKLSINFLPNAVYSPVACIQLTLKTARRVALPTDRLIFEFTENERMVDTDHVANIIATYRKMGFATALDDFGAGHAGLGLLGRIQTDLIKLDMELIRDLDSNMSRRLIVDSTVGLLHRLGITVIAEGVETEAEYRTLRDMGIRYQQGYLFARPALRALPALNMPAWRAAA</sequence>
<gene>
    <name evidence="2" type="ORF">FHS94_001573</name>
</gene>
<dbReference type="SUPFAM" id="SSF141868">
    <property type="entry name" value="EAL domain-like"/>
    <property type="match status" value="1"/>
</dbReference>
<dbReference type="EMBL" id="JACIJK010000004">
    <property type="protein sequence ID" value="MBB5714737.1"/>
    <property type="molecule type" value="Genomic_DNA"/>
</dbReference>
<dbReference type="RefSeq" id="WP_184056320.1">
    <property type="nucleotide sequence ID" value="NZ_JACIJK010000004.1"/>
</dbReference>
<dbReference type="Pfam" id="PF00563">
    <property type="entry name" value="EAL"/>
    <property type="match status" value="1"/>
</dbReference>
<dbReference type="PROSITE" id="PS50883">
    <property type="entry name" value="EAL"/>
    <property type="match status" value="1"/>
</dbReference>